<proteinExistence type="predicted"/>
<feature type="transmembrane region" description="Helical" evidence="1">
    <location>
        <begin position="14"/>
        <end position="32"/>
    </location>
</feature>
<sequence length="304" mass="34958">MWRDLLTLSKREQLGLLGLAVLLLVLSVFLFIDSSVKDMRDVNSELSEWANSVKVIEKVEKSLRKDTVFVFDPNTESVERLQLLGFSNKAIINLIKYREAGGKISKASKLKQIYGVDSVLFYRISPYVDVSNVAIKEQLGVSGYKKEQYTYVETKQVVNRIEDELAMQIEINEADTAMFGLIRGIGPVLSRRIVAYRKKLGGFCSVEQLKEVYGLSAKVVDDNRKFLKVDTTNIRRINISIASLHYMKNHPYLDFYMAKEIYEARKEDALYSIAQFKEHEAFKKADINKLQYYFVVDSDKLDDN</sequence>
<organism evidence="2 3">
    <name type="scientific">Carboxylicivirga marina</name>
    <dbReference type="NCBI Taxonomy" id="2800988"/>
    <lineage>
        <taxon>Bacteria</taxon>
        <taxon>Pseudomonadati</taxon>
        <taxon>Bacteroidota</taxon>
        <taxon>Bacteroidia</taxon>
        <taxon>Marinilabiliales</taxon>
        <taxon>Marinilabiliaceae</taxon>
        <taxon>Carboxylicivirga</taxon>
    </lineage>
</organism>
<keyword evidence="1" id="KW-0472">Membrane</keyword>
<dbReference type="PANTHER" id="PTHR21180:SF32">
    <property type="entry name" value="ENDONUCLEASE_EXONUCLEASE_PHOSPHATASE FAMILY DOMAIN-CONTAINING PROTEIN 1"/>
    <property type="match status" value="1"/>
</dbReference>
<dbReference type="Pfam" id="PF12836">
    <property type="entry name" value="HHH_3"/>
    <property type="match status" value="1"/>
</dbReference>
<keyword evidence="1" id="KW-1133">Transmembrane helix</keyword>
<keyword evidence="3" id="KW-1185">Reference proteome</keyword>
<dbReference type="SUPFAM" id="SSF47781">
    <property type="entry name" value="RuvA domain 2-like"/>
    <property type="match status" value="3"/>
</dbReference>
<dbReference type="InterPro" id="IPR010994">
    <property type="entry name" value="RuvA_2-like"/>
</dbReference>
<comment type="caution">
    <text evidence="2">The sequence shown here is derived from an EMBL/GenBank/DDBJ whole genome shotgun (WGS) entry which is preliminary data.</text>
</comment>
<dbReference type="PANTHER" id="PTHR21180">
    <property type="entry name" value="ENDONUCLEASE/EXONUCLEASE/PHOSPHATASE FAMILY DOMAIN-CONTAINING PROTEIN 1"/>
    <property type="match status" value="1"/>
</dbReference>
<gene>
    <name evidence="2" type="ORF">JIV24_05590</name>
</gene>
<name>A0ABS1HGK3_9BACT</name>
<dbReference type="EMBL" id="JAENRR010000008">
    <property type="protein sequence ID" value="MBK3516805.1"/>
    <property type="molecule type" value="Genomic_DNA"/>
</dbReference>
<dbReference type="Proteomes" id="UP000605676">
    <property type="component" value="Unassembled WGS sequence"/>
</dbReference>
<keyword evidence="1" id="KW-0812">Transmembrane</keyword>
<accession>A0ABS1HGK3</accession>
<reference evidence="2 3" key="1">
    <citation type="submission" date="2021-01" db="EMBL/GenBank/DDBJ databases">
        <title>Carboxyliciviraga sp.nov., isolated from coastal sediments.</title>
        <authorList>
            <person name="Lu D."/>
            <person name="Zhang T."/>
        </authorList>
    </citation>
    <scope>NUCLEOTIDE SEQUENCE [LARGE SCALE GENOMIC DNA]</scope>
    <source>
        <strain evidence="2 3">N1Y132</strain>
    </source>
</reference>
<evidence type="ECO:0000313" key="3">
    <source>
        <dbReference type="Proteomes" id="UP000605676"/>
    </source>
</evidence>
<evidence type="ECO:0000256" key="1">
    <source>
        <dbReference type="SAM" id="Phobius"/>
    </source>
</evidence>
<dbReference type="InterPro" id="IPR051675">
    <property type="entry name" value="Endo/Exo/Phosphatase_dom_1"/>
</dbReference>
<dbReference type="Gene3D" id="1.10.150.280">
    <property type="entry name" value="AF1531-like domain"/>
    <property type="match status" value="1"/>
</dbReference>
<protein>
    <submittedName>
        <fullName evidence="2">Helix-hairpin-helix domain-containing protein</fullName>
    </submittedName>
</protein>
<evidence type="ECO:0000313" key="2">
    <source>
        <dbReference type="EMBL" id="MBK3516805.1"/>
    </source>
</evidence>
<dbReference type="RefSeq" id="WP_200464034.1">
    <property type="nucleotide sequence ID" value="NZ_JAENRR010000008.1"/>
</dbReference>